<comment type="caution">
    <text evidence="4">The sequence shown here is derived from an EMBL/GenBank/DDBJ whole genome shotgun (WGS) entry which is preliminary data.</text>
</comment>
<name>A0AAV6KSZ4_9ERIC</name>
<keyword evidence="1" id="KW-0677">Repeat</keyword>
<evidence type="ECO:0000256" key="2">
    <source>
        <dbReference type="SAM" id="MobiDB-lite"/>
    </source>
</evidence>
<feature type="region of interest" description="Disordered" evidence="2">
    <location>
        <begin position="203"/>
        <end position="223"/>
    </location>
</feature>
<proteinExistence type="predicted"/>
<evidence type="ECO:0000256" key="1">
    <source>
        <dbReference type="ARBA" id="ARBA00022737"/>
    </source>
</evidence>
<protein>
    <recommendedName>
        <fullName evidence="3">DC1 domain-containing protein</fullName>
    </recommendedName>
</protein>
<gene>
    <name evidence="4" type="ORF">RHGRI_006287</name>
</gene>
<dbReference type="Pfam" id="PF03107">
    <property type="entry name" value="C1_2"/>
    <property type="match status" value="2"/>
</dbReference>
<evidence type="ECO:0000259" key="3">
    <source>
        <dbReference type="Pfam" id="PF03107"/>
    </source>
</evidence>
<dbReference type="InterPro" id="IPR004146">
    <property type="entry name" value="DC1"/>
</dbReference>
<sequence>MAMEVVQVLQNLGHDHPLMLIKPEETDDSWDLSCYGCEQPISISSSSSSSYYGCKRCAFFLHKICAEPPDKMTHPSHPQHPLTLLPNPPAYYRKPICDVCRERFNRFTYHCSLCKYDVDMKCALVAPPSYVPPADSGSTRNVLHPHSTSSLTITIATLYPSYTLFQVSPGKFTVVSVLKKFSEEVGLILVPNATILSNETENQSHDLSLNPSNLSSSNSGTATSDADLPKVIYLPVPDDPDDIITQFIKNTTIQGKHEEAAEIKRGSHDHPLTLYEEPIDHASSHFNVAWNVQKCRGVICLPVPDDPDDIITQFIKNTAIQGKHEEAAEIKHGSHHHPLTLYEEPIDHALPLSNGAGNVQKCCGCAQSISAPFYCCVECEVICLPVPYDSADIITQFIKNTAIQEKHEEAAEIKHGSHHHPLTLYEEPIDHALPLSNGAGNVQKCCGCAQSISAPFYCCLDCEFYLHVWCAELPEELRHPVSYRFSNMFKFNFTNVVFPTTMAWLDLNHNNIYGDLLVNFKMRDFLY</sequence>
<dbReference type="Proteomes" id="UP000823749">
    <property type="component" value="Chromosome 3"/>
</dbReference>
<dbReference type="PANTHER" id="PTHR46288">
    <property type="entry name" value="PHORBOL-ESTER/DAG-TYPE DOMAIN-CONTAINING PROTEIN"/>
    <property type="match status" value="1"/>
</dbReference>
<evidence type="ECO:0000313" key="5">
    <source>
        <dbReference type="Proteomes" id="UP000823749"/>
    </source>
</evidence>
<dbReference type="InterPro" id="IPR046349">
    <property type="entry name" value="C1-like_sf"/>
</dbReference>
<feature type="domain" description="DC1" evidence="3">
    <location>
        <begin position="14"/>
        <end position="66"/>
    </location>
</feature>
<dbReference type="PANTHER" id="PTHR46288:SF27">
    <property type="entry name" value="CYSTEINE_HISTIDINE-RICH C1 DOMAIN FAMILY PROTEIN"/>
    <property type="match status" value="1"/>
</dbReference>
<dbReference type="EMBL" id="JACTNZ010000003">
    <property type="protein sequence ID" value="KAG5555587.1"/>
    <property type="molecule type" value="Genomic_DNA"/>
</dbReference>
<keyword evidence="5" id="KW-1185">Reference proteome</keyword>
<dbReference type="SUPFAM" id="SSF57889">
    <property type="entry name" value="Cysteine-rich domain"/>
    <property type="match status" value="2"/>
</dbReference>
<reference evidence="4" key="1">
    <citation type="submission" date="2020-08" db="EMBL/GenBank/DDBJ databases">
        <title>Plant Genome Project.</title>
        <authorList>
            <person name="Zhang R.-G."/>
        </authorList>
    </citation>
    <scope>NUCLEOTIDE SEQUENCE</scope>
    <source>
        <strain evidence="4">WSP0</strain>
        <tissue evidence="4">Leaf</tissue>
    </source>
</reference>
<dbReference type="AlphaFoldDB" id="A0AAV6KSZ4"/>
<accession>A0AAV6KSZ4</accession>
<feature type="compositionally biased region" description="Low complexity" evidence="2">
    <location>
        <begin position="207"/>
        <end position="219"/>
    </location>
</feature>
<organism evidence="4 5">
    <name type="scientific">Rhododendron griersonianum</name>
    <dbReference type="NCBI Taxonomy" id="479676"/>
    <lineage>
        <taxon>Eukaryota</taxon>
        <taxon>Viridiplantae</taxon>
        <taxon>Streptophyta</taxon>
        <taxon>Embryophyta</taxon>
        <taxon>Tracheophyta</taxon>
        <taxon>Spermatophyta</taxon>
        <taxon>Magnoliopsida</taxon>
        <taxon>eudicotyledons</taxon>
        <taxon>Gunneridae</taxon>
        <taxon>Pentapetalae</taxon>
        <taxon>asterids</taxon>
        <taxon>Ericales</taxon>
        <taxon>Ericaceae</taxon>
        <taxon>Ericoideae</taxon>
        <taxon>Rhodoreae</taxon>
        <taxon>Rhododendron</taxon>
    </lineage>
</organism>
<feature type="domain" description="DC1" evidence="3">
    <location>
        <begin position="75"/>
        <end position="123"/>
    </location>
</feature>
<evidence type="ECO:0000313" key="4">
    <source>
        <dbReference type="EMBL" id="KAG5555587.1"/>
    </source>
</evidence>